<dbReference type="EMBL" id="UZAK01043883">
    <property type="protein sequence ID" value="VDP71577.1"/>
    <property type="molecule type" value="Genomic_DNA"/>
</dbReference>
<sequence length="115" mass="12433">MEAGDQRLAHTPFVPSGYWSPCAPLTLELHLSNPSTVRAACRAIRNCVSRSPELRSSFLTSDSGADTGLEKLLNSALKIPSCCDEAKAALRDLDCKVELQELWNGRSQSGLLNSS</sequence>
<evidence type="ECO:0000313" key="2">
    <source>
        <dbReference type="Proteomes" id="UP000279833"/>
    </source>
</evidence>
<evidence type="ECO:0000313" key="3">
    <source>
        <dbReference type="WBParaSite" id="SCUD_0002023301-mRNA-1"/>
    </source>
</evidence>
<keyword evidence="2" id="KW-1185">Reference proteome</keyword>
<gene>
    <name evidence="1" type="ORF">SCUD_LOCUS20230</name>
</gene>
<proteinExistence type="predicted"/>
<dbReference type="WBParaSite" id="SCUD_0002023301-mRNA-1">
    <property type="protein sequence ID" value="SCUD_0002023301-mRNA-1"/>
    <property type="gene ID" value="SCUD_0002023301"/>
</dbReference>
<name>A0A183KYT3_9TREM</name>
<dbReference type="Proteomes" id="UP000279833">
    <property type="component" value="Unassembled WGS sequence"/>
</dbReference>
<dbReference type="AlphaFoldDB" id="A0A183KYT3"/>
<organism evidence="3">
    <name type="scientific">Schistosoma curassoni</name>
    <dbReference type="NCBI Taxonomy" id="6186"/>
    <lineage>
        <taxon>Eukaryota</taxon>
        <taxon>Metazoa</taxon>
        <taxon>Spiralia</taxon>
        <taxon>Lophotrochozoa</taxon>
        <taxon>Platyhelminthes</taxon>
        <taxon>Trematoda</taxon>
        <taxon>Digenea</taxon>
        <taxon>Strigeidida</taxon>
        <taxon>Schistosomatoidea</taxon>
        <taxon>Schistosomatidae</taxon>
        <taxon>Schistosoma</taxon>
    </lineage>
</organism>
<reference evidence="3" key="1">
    <citation type="submission" date="2016-06" db="UniProtKB">
        <authorList>
            <consortium name="WormBaseParasite"/>
        </authorList>
    </citation>
    <scope>IDENTIFICATION</scope>
</reference>
<evidence type="ECO:0000313" key="1">
    <source>
        <dbReference type="EMBL" id="VDP71577.1"/>
    </source>
</evidence>
<reference evidence="1 2" key="2">
    <citation type="submission" date="2018-11" db="EMBL/GenBank/DDBJ databases">
        <authorList>
            <consortium name="Pathogen Informatics"/>
        </authorList>
    </citation>
    <scope>NUCLEOTIDE SEQUENCE [LARGE SCALE GENOMIC DNA]</scope>
    <source>
        <strain evidence="1">Dakar</strain>
        <strain evidence="2">Dakar, Senegal</strain>
    </source>
</reference>
<protein>
    <submittedName>
        <fullName evidence="3">HGH1</fullName>
    </submittedName>
</protein>
<accession>A0A183KYT3</accession>